<evidence type="ECO:0000259" key="19">
    <source>
        <dbReference type="Pfam" id="PF13947"/>
    </source>
</evidence>
<comment type="catalytic activity">
    <reaction evidence="1">
        <text>S-ubiquitinyl-[E2 ubiquitin-conjugating enzyme]-L-cysteine + [acceptor protein]-L-lysine = [E2 ubiquitin-conjugating enzyme]-L-cysteine + N(6)-ubiquitinyl-[acceptor protein]-L-lysine.</text>
        <dbReference type="EC" id="2.3.2.27"/>
    </reaction>
</comment>
<dbReference type="GO" id="GO:0061630">
    <property type="term" value="F:ubiquitin protein ligase activity"/>
    <property type="evidence" value="ECO:0007669"/>
    <property type="project" value="UniProtKB-EC"/>
</dbReference>
<dbReference type="Pfam" id="PF14380">
    <property type="entry name" value="WAK_assoc"/>
    <property type="match status" value="1"/>
</dbReference>
<evidence type="ECO:0000256" key="16">
    <source>
        <dbReference type="ARBA" id="ARBA00048679"/>
    </source>
</evidence>
<keyword evidence="10" id="KW-0862">Zinc</keyword>
<dbReference type="InterPro" id="IPR046948">
    <property type="entry name" value="ATL20-22-like"/>
</dbReference>
<keyword evidence="8" id="KW-0863">Zinc-finger</keyword>
<dbReference type="OrthoDB" id="8062037at2759"/>
<comment type="subcellular location">
    <subcellularLocation>
        <location evidence="2">Membrane</location>
        <topology evidence="2">Single-pass membrane protein</topology>
    </subcellularLocation>
</comment>
<evidence type="ECO:0000256" key="13">
    <source>
        <dbReference type="ARBA" id="ARBA00023180"/>
    </source>
</evidence>
<evidence type="ECO:0000313" key="21">
    <source>
        <dbReference type="EMBL" id="GFP82568.1"/>
    </source>
</evidence>
<gene>
    <name evidence="21" type="ORF">PHJA_000399800</name>
</gene>
<keyword evidence="6" id="KW-0479">Metal-binding</keyword>
<evidence type="ECO:0000256" key="15">
    <source>
        <dbReference type="ARBA" id="ARBA00047899"/>
    </source>
</evidence>
<evidence type="ECO:0000256" key="2">
    <source>
        <dbReference type="ARBA" id="ARBA00004167"/>
    </source>
</evidence>
<evidence type="ECO:0000256" key="8">
    <source>
        <dbReference type="ARBA" id="ARBA00022771"/>
    </source>
</evidence>
<dbReference type="PANTHER" id="PTHR46279">
    <property type="entry name" value="RING/U-BOX SUPERFAMILY PROTEIN"/>
    <property type="match status" value="1"/>
</dbReference>
<evidence type="ECO:0000256" key="7">
    <source>
        <dbReference type="ARBA" id="ARBA00022729"/>
    </source>
</evidence>
<feature type="chain" id="PRO_5032293930" evidence="18">
    <location>
        <begin position="25"/>
        <end position="357"/>
    </location>
</feature>
<organism evidence="21 22">
    <name type="scientific">Phtheirospermum japonicum</name>
    <dbReference type="NCBI Taxonomy" id="374723"/>
    <lineage>
        <taxon>Eukaryota</taxon>
        <taxon>Viridiplantae</taxon>
        <taxon>Streptophyta</taxon>
        <taxon>Embryophyta</taxon>
        <taxon>Tracheophyta</taxon>
        <taxon>Spermatophyta</taxon>
        <taxon>Magnoliopsida</taxon>
        <taxon>eudicotyledons</taxon>
        <taxon>Gunneridae</taxon>
        <taxon>Pentapetalae</taxon>
        <taxon>asterids</taxon>
        <taxon>lamiids</taxon>
        <taxon>Lamiales</taxon>
        <taxon>Orobanchaceae</taxon>
        <taxon>Orobanchaceae incertae sedis</taxon>
        <taxon>Phtheirospermum</taxon>
    </lineage>
</organism>
<keyword evidence="11 17" id="KW-1133">Transmembrane helix</keyword>
<keyword evidence="22" id="KW-1185">Reference proteome</keyword>
<dbReference type="AlphaFoldDB" id="A0A830BBV4"/>
<evidence type="ECO:0000256" key="17">
    <source>
        <dbReference type="SAM" id="Phobius"/>
    </source>
</evidence>
<evidence type="ECO:0000256" key="11">
    <source>
        <dbReference type="ARBA" id="ARBA00022989"/>
    </source>
</evidence>
<comment type="pathway">
    <text evidence="3">Protein modification; protein ubiquitination.</text>
</comment>
<dbReference type="GO" id="GO:0016020">
    <property type="term" value="C:membrane"/>
    <property type="evidence" value="ECO:0007669"/>
    <property type="project" value="UniProtKB-SubCell"/>
</dbReference>
<dbReference type="GO" id="GO:0008270">
    <property type="term" value="F:zinc ion binding"/>
    <property type="evidence" value="ECO:0007669"/>
    <property type="project" value="UniProtKB-KW"/>
</dbReference>
<evidence type="ECO:0000256" key="1">
    <source>
        <dbReference type="ARBA" id="ARBA00000900"/>
    </source>
</evidence>
<evidence type="ECO:0000256" key="4">
    <source>
        <dbReference type="ARBA" id="ARBA00022679"/>
    </source>
</evidence>
<evidence type="ECO:0000256" key="12">
    <source>
        <dbReference type="ARBA" id="ARBA00023136"/>
    </source>
</evidence>
<dbReference type="GO" id="GO:0030247">
    <property type="term" value="F:polysaccharide binding"/>
    <property type="evidence" value="ECO:0007669"/>
    <property type="project" value="InterPro"/>
</dbReference>
<comment type="similarity">
    <text evidence="14">Belongs to the RING-type zinc finger family. ATL subfamily.</text>
</comment>
<keyword evidence="5 17" id="KW-0812">Transmembrane</keyword>
<evidence type="ECO:0000256" key="18">
    <source>
        <dbReference type="SAM" id="SignalP"/>
    </source>
</evidence>
<dbReference type="EMBL" id="BMAC01000046">
    <property type="protein sequence ID" value="GFP82568.1"/>
    <property type="molecule type" value="Genomic_DNA"/>
</dbReference>
<evidence type="ECO:0000256" key="3">
    <source>
        <dbReference type="ARBA" id="ARBA00004906"/>
    </source>
</evidence>
<evidence type="ECO:0000256" key="9">
    <source>
        <dbReference type="ARBA" id="ARBA00022786"/>
    </source>
</evidence>
<comment type="catalytic activity">
    <reaction evidence="15">
        <text>L-threonyl-[protein] + ATP = O-phospho-L-threonyl-[protein] + ADP + H(+)</text>
        <dbReference type="Rhea" id="RHEA:46608"/>
        <dbReference type="Rhea" id="RHEA-COMP:11060"/>
        <dbReference type="Rhea" id="RHEA-COMP:11605"/>
        <dbReference type="ChEBI" id="CHEBI:15378"/>
        <dbReference type="ChEBI" id="CHEBI:30013"/>
        <dbReference type="ChEBI" id="CHEBI:30616"/>
        <dbReference type="ChEBI" id="CHEBI:61977"/>
        <dbReference type="ChEBI" id="CHEBI:456216"/>
        <dbReference type="EC" id="2.7.11.1"/>
    </reaction>
</comment>
<dbReference type="GO" id="GO:0004674">
    <property type="term" value="F:protein serine/threonine kinase activity"/>
    <property type="evidence" value="ECO:0007669"/>
    <property type="project" value="UniProtKB-EC"/>
</dbReference>
<keyword evidence="9" id="KW-0833">Ubl conjugation pathway</keyword>
<evidence type="ECO:0000256" key="10">
    <source>
        <dbReference type="ARBA" id="ARBA00022833"/>
    </source>
</evidence>
<dbReference type="Proteomes" id="UP000653305">
    <property type="component" value="Unassembled WGS sequence"/>
</dbReference>
<dbReference type="InterPro" id="IPR025287">
    <property type="entry name" value="WAK_GUB"/>
</dbReference>
<feature type="signal peptide" evidence="18">
    <location>
        <begin position="1"/>
        <end position="24"/>
    </location>
</feature>
<sequence>MEIITQYLIFSSSIITFLAIPAQSVITCEPDSCHSSHGPSIRFPFWLKNRHQARCGYPGFDLYCNSRNQTILNLPQSGEFTVDHIDYSKSSLYINDPGSCLPNRALNFSLSGSPFRAPHLTNFIFLKCSFGWTDYTTSSGDSVPLFCLSERNMTVLAVNLRSPAADIMLPPPCRKMADVSIPMQWVYPLFHWGGKGLVEDFELAWGEPKCGKCEKRGGICGYKGVSSLEIGCSKAFGLSTSAKDAIIVGVGIPGLVCMIGLAIFACHIIKISWLNHLNSGILPTTAVLDQRSPIRVVNGLDKLTIESYPTLVLGQSGRVPKPSDDTCPICLCEYEPKEILKSFVNGDDLFLNVVIIV</sequence>
<dbReference type="PANTHER" id="PTHR46279:SF31">
    <property type="entry name" value="RING-H2 FINGER PROTEIN ATL20-LIKE ISOFORM X1"/>
    <property type="match status" value="1"/>
</dbReference>
<accession>A0A830BBV4</accession>
<keyword evidence="7 18" id="KW-0732">Signal</keyword>
<comment type="caution">
    <text evidence="21">The sequence shown here is derived from an EMBL/GenBank/DDBJ whole genome shotgun (WGS) entry which is preliminary data.</text>
</comment>
<evidence type="ECO:0000259" key="20">
    <source>
        <dbReference type="Pfam" id="PF14380"/>
    </source>
</evidence>
<evidence type="ECO:0000256" key="6">
    <source>
        <dbReference type="ARBA" id="ARBA00022723"/>
    </source>
</evidence>
<dbReference type="Pfam" id="PF13947">
    <property type="entry name" value="GUB_WAK_bind"/>
    <property type="match status" value="1"/>
</dbReference>
<evidence type="ECO:0000256" key="5">
    <source>
        <dbReference type="ARBA" id="ARBA00022692"/>
    </source>
</evidence>
<proteinExistence type="inferred from homology"/>
<keyword evidence="12 17" id="KW-0472">Membrane</keyword>
<feature type="domain" description="Wall-associated receptor kinase galacturonan-binding" evidence="19">
    <location>
        <begin position="28"/>
        <end position="96"/>
    </location>
</feature>
<evidence type="ECO:0000256" key="14">
    <source>
        <dbReference type="ARBA" id="ARBA00024209"/>
    </source>
</evidence>
<name>A0A830BBV4_9LAMI</name>
<protein>
    <submittedName>
        <fullName evidence="21">Putative RING-H2 finger protein atl21a</fullName>
    </submittedName>
</protein>
<evidence type="ECO:0000313" key="22">
    <source>
        <dbReference type="Proteomes" id="UP000653305"/>
    </source>
</evidence>
<feature type="domain" description="Wall-associated receptor kinase C-terminal" evidence="20">
    <location>
        <begin position="194"/>
        <end position="232"/>
    </location>
</feature>
<keyword evidence="13" id="KW-0325">Glycoprotein</keyword>
<reference evidence="21" key="1">
    <citation type="submission" date="2020-07" db="EMBL/GenBank/DDBJ databases">
        <title>Ethylene signaling mediates host invasion by parasitic plants.</title>
        <authorList>
            <person name="Yoshida S."/>
        </authorList>
    </citation>
    <scope>NUCLEOTIDE SEQUENCE</scope>
    <source>
        <strain evidence="21">Okayama</strain>
    </source>
</reference>
<keyword evidence="4" id="KW-0808">Transferase</keyword>
<feature type="transmembrane region" description="Helical" evidence="17">
    <location>
        <begin position="245"/>
        <end position="269"/>
    </location>
</feature>
<dbReference type="InterPro" id="IPR032872">
    <property type="entry name" value="WAK_assoc_C"/>
</dbReference>
<comment type="catalytic activity">
    <reaction evidence="16">
        <text>L-seryl-[protein] + ATP = O-phospho-L-seryl-[protein] + ADP + H(+)</text>
        <dbReference type="Rhea" id="RHEA:17989"/>
        <dbReference type="Rhea" id="RHEA-COMP:9863"/>
        <dbReference type="Rhea" id="RHEA-COMP:11604"/>
        <dbReference type="ChEBI" id="CHEBI:15378"/>
        <dbReference type="ChEBI" id="CHEBI:29999"/>
        <dbReference type="ChEBI" id="CHEBI:30616"/>
        <dbReference type="ChEBI" id="CHEBI:83421"/>
        <dbReference type="ChEBI" id="CHEBI:456216"/>
        <dbReference type="EC" id="2.7.11.1"/>
    </reaction>
</comment>